<dbReference type="InterPro" id="IPR036237">
    <property type="entry name" value="Xyl_isomerase-like_sf"/>
</dbReference>
<evidence type="ECO:0000256" key="1">
    <source>
        <dbReference type="ARBA" id="ARBA00004496"/>
    </source>
</evidence>
<dbReference type="PANTHER" id="PTHR48408">
    <property type="match status" value="1"/>
</dbReference>
<dbReference type="GO" id="GO:0009045">
    <property type="term" value="F:xylose isomerase activity"/>
    <property type="evidence" value="ECO:0007669"/>
    <property type="project" value="UniProtKB-EC"/>
</dbReference>
<dbReference type="PANTHER" id="PTHR48408:SF1">
    <property type="entry name" value="XYLOSE ISOMERASE"/>
    <property type="match status" value="1"/>
</dbReference>
<organism evidence="12 13">
    <name type="scientific">Adineta ricciae</name>
    <name type="common">Rotifer</name>
    <dbReference type="NCBI Taxonomy" id="249248"/>
    <lineage>
        <taxon>Eukaryota</taxon>
        <taxon>Metazoa</taxon>
        <taxon>Spiralia</taxon>
        <taxon>Gnathifera</taxon>
        <taxon>Rotifera</taxon>
        <taxon>Eurotatoria</taxon>
        <taxon>Bdelloidea</taxon>
        <taxon>Adinetida</taxon>
        <taxon>Adinetidae</taxon>
        <taxon>Adineta</taxon>
    </lineage>
</organism>
<keyword evidence="5 10" id="KW-0859">Xylose metabolism</keyword>
<dbReference type="NCBIfam" id="NF003998">
    <property type="entry name" value="PRK05474.1"/>
    <property type="match status" value="1"/>
</dbReference>
<comment type="subcellular location">
    <subcellularLocation>
        <location evidence="1">Cytoplasm</location>
    </subcellularLocation>
</comment>
<dbReference type="InterPro" id="IPR013452">
    <property type="entry name" value="Xylose_isom_bac"/>
</dbReference>
<evidence type="ECO:0000256" key="6">
    <source>
        <dbReference type="ARBA" id="ARBA00022723"/>
    </source>
</evidence>
<accession>A0A815YV47</accession>
<dbReference type="Gene3D" id="3.20.20.150">
    <property type="entry name" value="Divalent-metal-dependent TIM barrel enzymes"/>
    <property type="match status" value="1"/>
</dbReference>
<proteinExistence type="inferred from homology"/>
<keyword evidence="13" id="KW-1185">Reference proteome</keyword>
<sequence length="444" mass="50558">MSGSTKEFFSGIKPIKYNPQAAADDVLVFKHYNQDEVILGKPMHEWLRFAVCFWHTFRGLGADMFGASTLDRPWDQQQSDPVSIAKDRLRAAFEFFSKLGVKYYTFHDRDIAPEGETIEETERNLDEIVQLAKQLQKETGIKCLWGTANLFANPRYMNGAATNPDAHVFAYAAAQVKKAMEVTHELGGENYVFWGGREGYITLLNTDVRKELDHFAAFLRMAVEHKKKIGFKGQLLIEPKPKEPTKHQYDYDAQTVMGFLNYYGLDKDFKLNIEPNHTTMAGHAYEHDVEMCSRYGMLGSIDSNTGDSSLGWDTDQFPMNLRDCAFLMRTIIAQGGLAPGGLNFDCKVRRESTNLQDMFIAHIGAMDCFALALRKMARLFEEKKYDALVQQRYSSYANTDIGKKIESGKATFEELHAFIKKNGEPSKTSGEQEKYEAIFNRYLD</sequence>
<evidence type="ECO:0000259" key="11">
    <source>
        <dbReference type="Pfam" id="PF01261"/>
    </source>
</evidence>
<comment type="caution">
    <text evidence="12">The sequence shown here is derived from an EMBL/GenBank/DDBJ whole genome shotgun (WGS) entry which is preliminary data.</text>
</comment>
<evidence type="ECO:0000256" key="4">
    <source>
        <dbReference type="ARBA" id="ARBA00022490"/>
    </source>
</evidence>
<evidence type="ECO:0000256" key="10">
    <source>
        <dbReference type="RuleBase" id="RU000609"/>
    </source>
</evidence>
<dbReference type="Pfam" id="PF01261">
    <property type="entry name" value="AP_endonuc_2"/>
    <property type="match status" value="1"/>
</dbReference>
<comment type="similarity">
    <text evidence="2 10">Belongs to the xylose isomerase family.</text>
</comment>
<dbReference type="HAMAP" id="MF_00455">
    <property type="entry name" value="Xylose_isom_A"/>
    <property type="match status" value="1"/>
</dbReference>
<dbReference type="GO" id="GO:0042732">
    <property type="term" value="P:D-xylose metabolic process"/>
    <property type="evidence" value="ECO:0007669"/>
    <property type="project" value="UniProtKB-KW"/>
</dbReference>
<dbReference type="NCBIfam" id="TIGR02630">
    <property type="entry name" value="xylose_isom_A"/>
    <property type="match status" value="1"/>
</dbReference>
<evidence type="ECO:0000256" key="3">
    <source>
        <dbReference type="ARBA" id="ARBA00011958"/>
    </source>
</evidence>
<keyword evidence="7 10" id="KW-0413">Isomerase</keyword>
<dbReference type="PRINTS" id="PR00688">
    <property type="entry name" value="XYLOSISMRASE"/>
</dbReference>
<dbReference type="PROSITE" id="PS51415">
    <property type="entry name" value="XYLOSE_ISOMERASE"/>
    <property type="match status" value="1"/>
</dbReference>
<dbReference type="InterPro" id="IPR013022">
    <property type="entry name" value="Xyl_isomerase-like_TIM-brl"/>
</dbReference>
<evidence type="ECO:0000256" key="9">
    <source>
        <dbReference type="ARBA" id="ARBA00033659"/>
    </source>
</evidence>
<dbReference type="SUPFAM" id="SSF51658">
    <property type="entry name" value="Xylose isomerase-like"/>
    <property type="match status" value="1"/>
</dbReference>
<evidence type="ECO:0000256" key="8">
    <source>
        <dbReference type="ARBA" id="ARBA00023277"/>
    </source>
</evidence>
<comment type="catalytic activity">
    <reaction evidence="9 10">
        <text>alpha-D-xylose = alpha-D-xylulofuranose</text>
        <dbReference type="Rhea" id="RHEA:22816"/>
        <dbReference type="ChEBI" id="CHEBI:28518"/>
        <dbReference type="ChEBI" id="CHEBI:188998"/>
        <dbReference type="EC" id="5.3.1.5"/>
    </reaction>
</comment>
<dbReference type="EC" id="5.3.1.5" evidence="3 10"/>
<reference evidence="12" key="1">
    <citation type="submission" date="2021-02" db="EMBL/GenBank/DDBJ databases">
        <authorList>
            <person name="Nowell W R."/>
        </authorList>
    </citation>
    <scope>NUCLEOTIDE SEQUENCE</scope>
</reference>
<evidence type="ECO:0000256" key="7">
    <source>
        <dbReference type="ARBA" id="ARBA00023235"/>
    </source>
</evidence>
<name>A0A815YV47_ADIRI</name>
<evidence type="ECO:0000256" key="5">
    <source>
        <dbReference type="ARBA" id="ARBA00022629"/>
    </source>
</evidence>
<evidence type="ECO:0000313" key="12">
    <source>
        <dbReference type="EMBL" id="CAF1574641.1"/>
    </source>
</evidence>
<gene>
    <name evidence="12" type="ORF">XAT740_LOCUS44822</name>
</gene>
<dbReference type="AlphaFoldDB" id="A0A815YV47"/>
<evidence type="ECO:0000313" key="13">
    <source>
        <dbReference type="Proteomes" id="UP000663828"/>
    </source>
</evidence>
<keyword evidence="8 10" id="KW-0119">Carbohydrate metabolism</keyword>
<dbReference type="GO" id="GO:0046872">
    <property type="term" value="F:metal ion binding"/>
    <property type="evidence" value="ECO:0007669"/>
    <property type="project" value="UniProtKB-KW"/>
</dbReference>
<evidence type="ECO:0000256" key="2">
    <source>
        <dbReference type="ARBA" id="ARBA00005765"/>
    </source>
</evidence>
<dbReference type="InterPro" id="IPR001998">
    <property type="entry name" value="Xylose_isomerase"/>
</dbReference>
<keyword evidence="6 10" id="KW-0479">Metal-binding</keyword>
<dbReference type="Proteomes" id="UP000663828">
    <property type="component" value="Unassembled WGS sequence"/>
</dbReference>
<keyword evidence="4" id="KW-0963">Cytoplasm</keyword>
<dbReference type="EMBL" id="CAJNOR010005741">
    <property type="protein sequence ID" value="CAF1574641.1"/>
    <property type="molecule type" value="Genomic_DNA"/>
</dbReference>
<protein>
    <recommendedName>
        <fullName evidence="3 10">Xylose isomerase</fullName>
        <ecNumber evidence="3 10">5.3.1.5</ecNumber>
    </recommendedName>
</protein>
<feature type="domain" description="Xylose isomerase-like TIM barrel" evidence="11">
    <location>
        <begin position="126"/>
        <end position="284"/>
    </location>
</feature>